<dbReference type="GO" id="GO:0008017">
    <property type="term" value="F:microtubule binding"/>
    <property type="evidence" value="ECO:0007669"/>
    <property type="project" value="TreeGrafter"/>
</dbReference>
<reference evidence="11" key="2">
    <citation type="submission" date="2025-09" db="UniProtKB">
        <authorList>
            <consortium name="Ensembl"/>
        </authorList>
    </citation>
    <scope>IDENTIFICATION</scope>
</reference>
<evidence type="ECO:0000256" key="3">
    <source>
        <dbReference type="ARBA" id="ARBA00022490"/>
    </source>
</evidence>
<protein>
    <recommendedName>
        <fullName evidence="13">Coiled-coil domain containing 69</fullName>
    </recommendedName>
</protein>
<evidence type="ECO:0000256" key="9">
    <source>
        <dbReference type="SAM" id="Coils"/>
    </source>
</evidence>
<evidence type="ECO:0000256" key="1">
    <source>
        <dbReference type="ARBA" id="ARBA00004186"/>
    </source>
</evidence>
<feature type="region of interest" description="Disordered" evidence="10">
    <location>
        <begin position="1"/>
        <end position="26"/>
    </location>
</feature>
<keyword evidence="5 9" id="KW-0175">Coiled coil</keyword>
<keyword evidence="6" id="KW-0206">Cytoskeleton</keyword>
<feature type="compositionally biased region" description="Basic and acidic residues" evidence="10">
    <location>
        <begin position="13"/>
        <end position="26"/>
    </location>
</feature>
<comment type="similarity">
    <text evidence="8">Belongs to the CCDC69 family.</text>
</comment>
<evidence type="ECO:0008006" key="13">
    <source>
        <dbReference type="Google" id="ProtNLM"/>
    </source>
</evidence>
<keyword evidence="4" id="KW-0519">Myristate</keyword>
<dbReference type="GO" id="GO:0030496">
    <property type="term" value="C:midbody"/>
    <property type="evidence" value="ECO:0007669"/>
    <property type="project" value="UniProtKB-SubCell"/>
</dbReference>
<feature type="coiled-coil region" evidence="9">
    <location>
        <begin position="94"/>
        <end position="157"/>
    </location>
</feature>
<dbReference type="AlphaFoldDB" id="A0A3Q3IIL1"/>
<evidence type="ECO:0000256" key="7">
    <source>
        <dbReference type="ARBA" id="ARBA00023288"/>
    </source>
</evidence>
<evidence type="ECO:0000313" key="11">
    <source>
        <dbReference type="Ensembl" id="ENSMALP00000003234.1"/>
    </source>
</evidence>
<keyword evidence="3" id="KW-0963">Cytoplasm</keyword>
<dbReference type="STRING" id="43700.ENSMALP00000003234"/>
<dbReference type="Proteomes" id="UP000261600">
    <property type="component" value="Unplaced"/>
</dbReference>
<reference evidence="11" key="1">
    <citation type="submission" date="2025-08" db="UniProtKB">
        <authorList>
            <consortium name="Ensembl"/>
        </authorList>
    </citation>
    <scope>IDENTIFICATION</scope>
</reference>
<accession>A0A3Q3IIL1</accession>
<feature type="compositionally biased region" description="Basic residues" evidence="10">
    <location>
        <begin position="1"/>
        <end position="12"/>
    </location>
</feature>
<evidence type="ECO:0000256" key="10">
    <source>
        <dbReference type="SAM" id="MobiDB-lite"/>
    </source>
</evidence>
<comment type="subcellular location">
    <subcellularLocation>
        <location evidence="1">Cytoplasm</location>
        <location evidence="1">Cytoskeleton</location>
        <location evidence="1">Spindle</location>
    </subcellularLocation>
    <subcellularLocation>
        <location evidence="2">Midbody</location>
    </subcellularLocation>
</comment>
<proteinExistence type="inferred from homology"/>
<dbReference type="InterPro" id="IPR051293">
    <property type="entry name" value="MTUS1/CCDC69"/>
</dbReference>
<dbReference type="GO" id="GO:0005634">
    <property type="term" value="C:nucleus"/>
    <property type="evidence" value="ECO:0007669"/>
    <property type="project" value="TreeGrafter"/>
</dbReference>
<keyword evidence="7" id="KW-0449">Lipoprotein</keyword>
<feature type="coiled-coil region" evidence="9">
    <location>
        <begin position="226"/>
        <end position="253"/>
    </location>
</feature>
<dbReference type="PANTHER" id="PTHR24200:SF6">
    <property type="entry name" value="COILED-COIL DOMAIN-CONTAINING PROTEIN 69"/>
    <property type="match status" value="1"/>
</dbReference>
<dbReference type="GO" id="GO:0005737">
    <property type="term" value="C:cytoplasm"/>
    <property type="evidence" value="ECO:0007669"/>
    <property type="project" value="TreeGrafter"/>
</dbReference>
<keyword evidence="12" id="KW-1185">Reference proteome</keyword>
<dbReference type="PANTHER" id="PTHR24200">
    <property type="entry name" value="TOUCAN, ISOFORM A"/>
    <property type="match status" value="1"/>
</dbReference>
<name>A0A3Q3IIL1_MONAL</name>
<evidence type="ECO:0000256" key="6">
    <source>
        <dbReference type="ARBA" id="ARBA00023212"/>
    </source>
</evidence>
<dbReference type="Ensembl" id="ENSMALT00000003320.1">
    <property type="protein sequence ID" value="ENSMALP00000003234.1"/>
    <property type="gene ID" value="ENSMALG00000002379.1"/>
</dbReference>
<organism evidence="11 12">
    <name type="scientific">Monopterus albus</name>
    <name type="common">Swamp eel</name>
    <dbReference type="NCBI Taxonomy" id="43700"/>
    <lineage>
        <taxon>Eukaryota</taxon>
        <taxon>Metazoa</taxon>
        <taxon>Chordata</taxon>
        <taxon>Craniata</taxon>
        <taxon>Vertebrata</taxon>
        <taxon>Euteleostomi</taxon>
        <taxon>Actinopterygii</taxon>
        <taxon>Neopterygii</taxon>
        <taxon>Teleostei</taxon>
        <taxon>Neoteleostei</taxon>
        <taxon>Acanthomorphata</taxon>
        <taxon>Anabantaria</taxon>
        <taxon>Synbranchiformes</taxon>
        <taxon>Synbranchidae</taxon>
        <taxon>Monopterus</taxon>
    </lineage>
</organism>
<evidence type="ECO:0000256" key="5">
    <source>
        <dbReference type="ARBA" id="ARBA00023054"/>
    </source>
</evidence>
<evidence type="ECO:0000313" key="12">
    <source>
        <dbReference type="Proteomes" id="UP000261600"/>
    </source>
</evidence>
<dbReference type="GO" id="GO:0005819">
    <property type="term" value="C:spindle"/>
    <property type="evidence" value="ECO:0007669"/>
    <property type="project" value="UniProtKB-SubCell"/>
</dbReference>
<sequence length="296" mass="34249">MGCSHSKKRSKGKKAEQTEEERSCRDGADVCLEKQLEHFEWQLRILKEVLSASGNPERAELLNDHADEDVCALVLSILDKVKTETTADLNVLHEQKSKTAAEEHERHVEELQKTHEEEKTQLTAAFEAAEKVLTNKVEEVTAELQVYKELKRRVEESTFKKDLQRNIQTHGSPGAFWELEQESLVFVIEMKSERVQEQSRKLQQMDALVEKNVSLEDQIVHILQQNEDLRVRLDNSQTLIQQLSKEQQDLKVALEKQATVNQKLSQEKEQLMFKLRHRDACPTIHLPAMVQEITPR</sequence>
<evidence type="ECO:0000256" key="8">
    <source>
        <dbReference type="ARBA" id="ARBA00038407"/>
    </source>
</evidence>
<evidence type="ECO:0000256" key="4">
    <source>
        <dbReference type="ARBA" id="ARBA00022707"/>
    </source>
</evidence>
<evidence type="ECO:0000256" key="2">
    <source>
        <dbReference type="ARBA" id="ARBA00004214"/>
    </source>
</evidence>